<protein>
    <submittedName>
        <fullName evidence="1">Uncharacterized protein</fullName>
    </submittedName>
</protein>
<dbReference type="GeneID" id="74953243"/>
<dbReference type="NCBIfam" id="NF038384">
    <property type="entry name" value="zinc_YnfU_fam"/>
    <property type="match status" value="1"/>
</dbReference>
<proteinExistence type="predicted"/>
<evidence type="ECO:0000313" key="1">
    <source>
        <dbReference type="EMBL" id="SUI49679.1"/>
    </source>
</evidence>
<dbReference type="Proteomes" id="UP000255529">
    <property type="component" value="Unassembled WGS sequence"/>
</dbReference>
<dbReference type="Pfam" id="PF23499">
    <property type="entry name" value="YnfU"/>
    <property type="match status" value="1"/>
</dbReference>
<dbReference type="InterPro" id="IPR057793">
    <property type="entry name" value="YnfU-like"/>
</dbReference>
<dbReference type="EMBL" id="UGYN01000002">
    <property type="protein sequence ID" value="SUI49679.1"/>
    <property type="molecule type" value="Genomic_DNA"/>
</dbReference>
<dbReference type="RefSeq" id="WP_165366726.1">
    <property type="nucleotide sequence ID" value="NZ_CAMIRW010000003.1"/>
</dbReference>
<sequence>MSDTSSVKGFINRSTKIACPKCAYVTTQKCSMLRQNVMLICPNCGTEFEPKQN</sequence>
<accession>A0A2X2H2X5</accession>
<evidence type="ECO:0000313" key="2">
    <source>
        <dbReference type="Proteomes" id="UP000255529"/>
    </source>
</evidence>
<organism evidence="1 2">
    <name type="scientific">Serratia quinivorans</name>
    <dbReference type="NCBI Taxonomy" id="137545"/>
    <lineage>
        <taxon>Bacteria</taxon>
        <taxon>Pseudomonadati</taxon>
        <taxon>Pseudomonadota</taxon>
        <taxon>Gammaproteobacteria</taxon>
        <taxon>Enterobacterales</taxon>
        <taxon>Yersiniaceae</taxon>
        <taxon>Serratia</taxon>
    </lineage>
</organism>
<name>A0A2X2H2X5_9GAMM</name>
<gene>
    <name evidence="1" type="ORF">NCTC11544_01071</name>
</gene>
<reference evidence="1 2" key="1">
    <citation type="submission" date="2018-06" db="EMBL/GenBank/DDBJ databases">
        <authorList>
            <consortium name="Pathogen Informatics"/>
            <person name="Doyle S."/>
        </authorList>
    </citation>
    <scope>NUCLEOTIDE SEQUENCE [LARGE SCALE GENOMIC DNA]</scope>
    <source>
        <strain evidence="1 2">NCTC11544</strain>
    </source>
</reference>
<dbReference type="AlphaFoldDB" id="A0A2X2H2X5"/>